<evidence type="ECO:0000313" key="4">
    <source>
        <dbReference type="Proteomes" id="UP000315995"/>
    </source>
</evidence>
<gene>
    <name evidence="3" type="ORF">FIV42_21260</name>
</gene>
<feature type="region of interest" description="Disordered" evidence="1">
    <location>
        <begin position="1"/>
        <end position="20"/>
    </location>
</feature>
<dbReference type="OrthoDB" id="9803010at2"/>
<name>A0A4Y6PY74_PERCE</name>
<reference evidence="3 4" key="1">
    <citation type="submission" date="2019-06" db="EMBL/GenBank/DDBJ databases">
        <title>Persicimonas caeni gen. nov., sp. nov., a predatory bacterium isolated from solar saltern.</title>
        <authorList>
            <person name="Wang S."/>
        </authorList>
    </citation>
    <scope>NUCLEOTIDE SEQUENCE [LARGE SCALE GENOMIC DNA]</scope>
    <source>
        <strain evidence="3 4">YN101</strain>
    </source>
</reference>
<dbReference type="GO" id="GO:0005737">
    <property type="term" value="C:cytoplasm"/>
    <property type="evidence" value="ECO:0007669"/>
    <property type="project" value="TreeGrafter"/>
</dbReference>
<keyword evidence="4" id="KW-1185">Reference proteome</keyword>
<dbReference type="GO" id="GO:0004029">
    <property type="term" value="F:aldehyde dehydrogenase (NAD+) activity"/>
    <property type="evidence" value="ECO:0007669"/>
    <property type="project" value="TreeGrafter"/>
</dbReference>
<accession>A0A5B8Y8S0</accession>
<proteinExistence type="predicted"/>
<organism evidence="3 4">
    <name type="scientific">Persicimonas caeni</name>
    <dbReference type="NCBI Taxonomy" id="2292766"/>
    <lineage>
        <taxon>Bacteria</taxon>
        <taxon>Deltaproteobacteria</taxon>
        <taxon>Bradymonadales</taxon>
        <taxon>Bradymonadaceae</taxon>
        <taxon>Persicimonas</taxon>
    </lineage>
</organism>
<evidence type="ECO:0000313" key="3">
    <source>
        <dbReference type="EMBL" id="QDG53180.1"/>
    </source>
</evidence>
<evidence type="ECO:0000256" key="1">
    <source>
        <dbReference type="SAM" id="MobiDB-lite"/>
    </source>
</evidence>
<dbReference type="SUPFAM" id="SSF51735">
    <property type="entry name" value="NAD(P)-binding Rossmann-fold domains"/>
    <property type="match status" value="1"/>
</dbReference>
<sequence>MIAPASRARSWSSRTTKGKCSSCRPTALATFSRATPTSTCPCPCRSKCATRETRRSCRSRCTAATATTVTAAKTPSARRPGYWPRRLDSSFPTHRDTTMQRALVIGATGFIGDHILRALVHKGVEAAAMRRWNSQASSLGGLGVESIVADLLDRETLVETLAGFNYVFVASAPDPSKDEWAYLRESVIGMRNLLAVARDADVERVIVTSCASTIAPPTRGRVSTAADVYLPGTAQSNVVEAQYAVEQECFRQAADGMDLLILNPGICIGDGAVLPSRKLLKKVSDDAPINVVDVDDVARAHVAASVRQSFGERFVLGGENTTVGELYARLEPAGPQAARLGRYEVRLSDDPAEIRHLPLFRQGVWLDNSRAEREFGFRPRSL</sequence>
<dbReference type="Gene3D" id="3.40.50.720">
    <property type="entry name" value="NAD(P)-binding Rossmann-like Domain"/>
    <property type="match status" value="1"/>
</dbReference>
<dbReference type="EMBL" id="CP041186">
    <property type="protein sequence ID" value="QDG53180.1"/>
    <property type="molecule type" value="Genomic_DNA"/>
</dbReference>
<protein>
    <submittedName>
        <fullName evidence="3">NAD-dependent epimerase/dehydratase family protein</fullName>
    </submittedName>
</protein>
<dbReference type="InterPro" id="IPR001509">
    <property type="entry name" value="Epimerase_deHydtase"/>
</dbReference>
<dbReference type="PANTHER" id="PTHR48079:SF6">
    <property type="entry name" value="NAD(P)-BINDING DOMAIN-CONTAINING PROTEIN-RELATED"/>
    <property type="match status" value="1"/>
</dbReference>
<dbReference type="Proteomes" id="UP000315995">
    <property type="component" value="Chromosome"/>
</dbReference>
<dbReference type="AlphaFoldDB" id="A0A4Y6PY74"/>
<evidence type="ECO:0000259" key="2">
    <source>
        <dbReference type="Pfam" id="PF01370"/>
    </source>
</evidence>
<dbReference type="PANTHER" id="PTHR48079">
    <property type="entry name" value="PROTEIN YEEZ"/>
    <property type="match status" value="1"/>
</dbReference>
<dbReference type="Pfam" id="PF01370">
    <property type="entry name" value="Epimerase"/>
    <property type="match status" value="1"/>
</dbReference>
<dbReference type="InterPro" id="IPR036291">
    <property type="entry name" value="NAD(P)-bd_dom_sf"/>
</dbReference>
<feature type="compositionally biased region" description="Low complexity" evidence="1">
    <location>
        <begin position="1"/>
        <end position="14"/>
    </location>
</feature>
<feature type="domain" description="NAD-dependent epimerase/dehydratase" evidence="2">
    <location>
        <begin position="102"/>
        <end position="307"/>
    </location>
</feature>
<accession>A0A4Y6PY74</accession>
<dbReference type="InterPro" id="IPR051783">
    <property type="entry name" value="NAD(P)-dependent_oxidoreduct"/>
</dbReference>